<feature type="region of interest" description="Disordered" evidence="1">
    <location>
        <begin position="26"/>
        <end position="80"/>
    </location>
</feature>
<organism evidence="2 3">
    <name type="scientific">Allacma fusca</name>
    <dbReference type="NCBI Taxonomy" id="39272"/>
    <lineage>
        <taxon>Eukaryota</taxon>
        <taxon>Metazoa</taxon>
        <taxon>Ecdysozoa</taxon>
        <taxon>Arthropoda</taxon>
        <taxon>Hexapoda</taxon>
        <taxon>Collembola</taxon>
        <taxon>Symphypleona</taxon>
        <taxon>Sminthuridae</taxon>
        <taxon>Allacma</taxon>
    </lineage>
</organism>
<dbReference type="AlphaFoldDB" id="A0A8J2KAK6"/>
<accession>A0A8J2KAK6</accession>
<feature type="compositionally biased region" description="Low complexity" evidence="1">
    <location>
        <begin position="67"/>
        <end position="78"/>
    </location>
</feature>
<keyword evidence="3" id="KW-1185">Reference proteome</keyword>
<sequence length="284" mass="32227">MVKAFNMNDYFTDEWDMVEISEEDVSADALGIGQSGSDDSDLEPDTQTSSDLQSETPSSSNLQPEKPSSSNSQSNIPSFCNFEPDTSTNLECRQSDPDLLYGWDFHGCLAHRLQNVITAALKADSNVRQILNLTNRITRFFRHSPKWMNRLTSLSGKVILGVGTTRWTSLVQGLDRFSQDSVFPHIETTLKKHNEQCKKNQLLPIPTFLDRRKMRELVDLLSPFRDATNRFQSNGVTSSIVLNAIFDLQNRLLKFQCQHFDHFRNSLLTELSQNSRGGIDLEMS</sequence>
<evidence type="ECO:0000313" key="2">
    <source>
        <dbReference type="EMBL" id="CAG7785258.1"/>
    </source>
</evidence>
<evidence type="ECO:0000256" key="1">
    <source>
        <dbReference type="SAM" id="MobiDB-lite"/>
    </source>
</evidence>
<proteinExistence type="predicted"/>
<reference evidence="2" key="1">
    <citation type="submission" date="2021-06" db="EMBL/GenBank/DDBJ databases">
        <authorList>
            <person name="Hodson N. C."/>
            <person name="Mongue J. A."/>
            <person name="Jaron S. K."/>
        </authorList>
    </citation>
    <scope>NUCLEOTIDE SEQUENCE</scope>
</reference>
<name>A0A8J2KAK6_9HEXA</name>
<dbReference type="EMBL" id="CAJVCH010292420">
    <property type="protein sequence ID" value="CAG7785258.1"/>
    <property type="molecule type" value="Genomic_DNA"/>
</dbReference>
<evidence type="ECO:0000313" key="3">
    <source>
        <dbReference type="Proteomes" id="UP000708208"/>
    </source>
</evidence>
<gene>
    <name evidence="2" type="ORF">AFUS01_LOCUS23891</name>
</gene>
<dbReference type="Proteomes" id="UP000708208">
    <property type="component" value="Unassembled WGS sequence"/>
</dbReference>
<feature type="compositionally biased region" description="Polar residues" evidence="1">
    <location>
        <begin position="45"/>
        <end position="63"/>
    </location>
</feature>
<protein>
    <submittedName>
        <fullName evidence="2">Uncharacterized protein</fullName>
    </submittedName>
</protein>
<dbReference type="OrthoDB" id="1607513at2759"/>
<comment type="caution">
    <text evidence="2">The sequence shown here is derived from an EMBL/GenBank/DDBJ whole genome shotgun (WGS) entry which is preliminary data.</text>
</comment>